<dbReference type="EMBL" id="QJUL01000051">
    <property type="protein sequence ID" value="TBU86451.1"/>
    <property type="molecule type" value="Genomic_DNA"/>
</dbReference>
<evidence type="ECO:0000313" key="3">
    <source>
        <dbReference type="EMBL" id="TBU86451.1"/>
    </source>
</evidence>
<dbReference type="EMBL" id="QJUM01000002">
    <property type="protein sequence ID" value="TBV09349.1"/>
    <property type="molecule type" value="Genomic_DNA"/>
</dbReference>
<sequence>MSRTHVIYRYTGATLALLLLQGCASDPQPTEQMRLTERVVEQARTVAASDSVSELVLAEEKLLQAQSAIADESFRDARRLAEQAELDARLAEARVLSARSQDQLVELNRHIERLRKQLGAMP</sequence>
<dbReference type="Gene3D" id="1.20.1270.390">
    <property type="match status" value="1"/>
</dbReference>
<feature type="domain" description="DUF4398" evidence="2">
    <location>
        <begin position="31"/>
        <end position="105"/>
    </location>
</feature>
<keyword evidence="5" id="KW-1185">Reference proteome</keyword>
<accession>A0A4Q9QTN0</accession>
<evidence type="ECO:0000256" key="1">
    <source>
        <dbReference type="SAM" id="Coils"/>
    </source>
</evidence>
<protein>
    <recommendedName>
        <fullName evidence="2">DUF4398 domain-containing protein</fullName>
    </recommendedName>
</protein>
<dbReference type="OrthoDB" id="5574276at2"/>
<name>A0A4Q9QTN0_9GAMM</name>
<organism evidence="3 6">
    <name type="scientific">Phytopseudomonas dryadis</name>
    <dbReference type="NCBI Taxonomy" id="2487520"/>
    <lineage>
        <taxon>Bacteria</taxon>
        <taxon>Pseudomonadati</taxon>
        <taxon>Pseudomonadota</taxon>
        <taxon>Gammaproteobacteria</taxon>
        <taxon>Pseudomonadales</taxon>
        <taxon>Pseudomonadaceae</taxon>
        <taxon>Phytopseudomonas</taxon>
    </lineage>
</organism>
<reference evidence="5 6" key="1">
    <citation type="submission" date="2018-06" db="EMBL/GenBank/DDBJ databases">
        <title>Three novel Pseudomonas species isolated from symptomatic oak.</title>
        <authorList>
            <person name="Bueno-Gonzalez V."/>
            <person name="Brady C."/>
        </authorList>
    </citation>
    <scope>NUCLEOTIDE SEQUENCE [LARGE SCALE GENOMIC DNA]</scope>
    <source>
        <strain evidence="4 5">P26B</strain>
        <strain evidence="3 6">P6B</strain>
    </source>
</reference>
<dbReference type="InterPro" id="IPR025511">
    <property type="entry name" value="DUF4398"/>
</dbReference>
<evidence type="ECO:0000313" key="5">
    <source>
        <dbReference type="Proteomes" id="UP000291334"/>
    </source>
</evidence>
<dbReference type="Proteomes" id="UP000291334">
    <property type="component" value="Unassembled WGS sequence"/>
</dbReference>
<evidence type="ECO:0000313" key="6">
    <source>
        <dbReference type="Proteomes" id="UP000293172"/>
    </source>
</evidence>
<dbReference type="Pfam" id="PF14346">
    <property type="entry name" value="DUF4398"/>
    <property type="match status" value="1"/>
</dbReference>
<dbReference type="AlphaFoldDB" id="A0A4Q9QTN0"/>
<dbReference type="PROSITE" id="PS51257">
    <property type="entry name" value="PROKAR_LIPOPROTEIN"/>
    <property type="match status" value="1"/>
</dbReference>
<dbReference type="Proteomes" id="UP000293172">
    <property type="component" value="Unassembled WGS sequence"/>
</dbReference>
<gene>
    <name evidence="4" type="ORF">DNK34_02105</name>
    <name evidence="3" type="ORF">DNK44_23135</name>
</gene>
<feature type="coiled-coil region" evidence="1">
    <location>
        <begin position="74"/>
        <end position="117"/>
    </location>
</feature>
<proteinExistence type="predicted"/>
<evidence type="ECO:0000313" key="4">
    <source>
        <dbReference type="EMBL" id="TBV09349.1"/>
    </source>
</evidence>
<dbReference type="RefSeq" id="WP_131174496.1">
    <property type="nucleotide sequence ID" value="NZ_QJUL01000051.1"/>
</dbReference>
<comment type="caution">
    <text evidence="3">The sequence shown here is derived from an EMBL/GenBank/DDBJ whole genome shotgun (WGS) entry which is preliminary data.</text>
</comment>
<keyword evidence="1" id="KW-0175">Coiled coil</keyword>
<evidence type="ECO:0000259" key="2">
    <source>
        <dbReference type="Pfam" id="PF14346"/>
    </source>
</evidence>